<proteinExistence type="predicted"/>
<comment type="caution">
    <text evidence="1">The sequence shown here is derived from an EMBL/GenBank/DDBJ whole genome shotgun (WGS) entry which is preliminary data.</text>
</comment>
<organism evidence="1 2">
    <name type="scientific">Photobacterium pectinilyticum</name>
    <dbReference type="NCBI Taxonomy" id="2906793"/>
    <lineage>
        <taxon>Bacteria</taxon>
        <taxon>Pseudomonadati</taxon>
        <taxon>Pseudomonadota</taxon>
        <taxon>Gammaproteobacteria</taxon>
        <taxon>Vibrionales</taxon>
        <taxon>Vibrionaceae</taxon>
        <taxon>Photobacterium</taxon>
    </lineage>
</organism>
<sequence>MSAKSISNTPLHKHLSSKSALTETFSDTKGIDYVTAQRKGLGVVCIALVREIIAPASFRQSDPEPLTKELNGEQYICALPNKTKYPERARALQILRKLEIGGALPQNRQLIPKGKSAGDYLDMASFLFGDSAKTDGRTYSCAAAVKYSDAISLQPEAFITDSTFHVRGNESGTLYDEVKKKNSDNLFERVFILPGALMIQILTFTGKVAPPEVVELLLACLASPIAAGGQTSVTGANIRTHVAGIYGGDFESELNSPYILHRKLLAELEESEKEVSDKKSADLEDYIKVVMKAMDKLFNAEYETSVDCEKVKDIQSALIEAISNGEHSEWKEASEKVSTYFTKYFA</sequence>
<accession>A0ABT1N6T9</accession>
<dbReference type="EMBL" id="JANEYT010000072">
    <property type="protein sequence ID" value="MCQ1060469.1"/>
    <property type="molecule type" value="Genomic_DNA"/>
</dbReference>
<evidence type="ECO:0000313" key="1">
    <source>
        <dbReference type="EMBL" id="MCQ1060469.1"/>
    </source>
</evidence>
<reference evidence="1 2" key="1">
    <citation type="submission" date="2022-07" db="EMBL/GenBank/DDBJ databases">
        <title>Photobacterium pectinilyticum sp. nov., a marine bacterium isolated from surface seawater of Qingdao offshore.</title>
        <authorList>
            <person name="Wang X."/>
        </authorList>
    </citation>
    <scope>NUCLEOTIDE SEQUENCE [LARGE SCALE GENOMIC DNA]</scope>
    <source>
        <strain evidence="1 2">ZSDE20</strain>
    </source>
</reference>
<dbReference type="RefSeq" id="WP_255044546.1">
    <property type="nucleotide sequence ID" value="NZ_JANEYT010000072.1"/>
</dbReference>
<gene>
    <name evidence="1" type="ORF">NHN17_20710</name>
</gene>
<keyword evidence="2" id="KW-1185">Reference proteome</keyword>
<protein>
    <submittedName>
        <fullName evidence="1">Uncharacterized protein</fullName>
    </submittedName>
</protein>
<name>A0ABT1N6T9_9GAMM</name>
<dbReference type="Proteomes" id="UP001524460">
    <property type="component" value="Unassembled WGS sequence"/>
</dbReference>
<evidence type="ECO:0000313" key="2">
    <source>
        <dbReference type="Proteomes" id="UP001524460"/>
    </source>
</evidence>